<proteinExistence type="predicted"/>
<evidence type="ECO:0000313" key="1">
    <source>
        <dbReference type="EMBL" id="GGG68764.1"/>
    </source>
</evidence>
<sequence length="58" mass="5974">MLVGKDAIGADVTLGTDGLWGKTTHCTNIFGKAKGGGIYAEQISSSVFKESLGIDRTG</sequence>
<comment type="caution">
    <text evidence="1">The sequence shown here is derived from an EMBL/GenBank/DDBJ whole genome shotgun (WGS) entry which is preliminary data.</text>
</comment>
<gene>
    <name evidence="1" type="ORF">GCM10011585_08450</name>
</gene>
<reference evidence="1" key="2">
    <citation type="submission" date="2020-09" db="EMBL/GenBank/DDBJ databases">
        <authorList>
            <person name="Sun Q."/>
            <person name="Zhou Y."/>
        </authorList>
    </citation>
    <scope>NUCLEOTIDE SEQUENCE</scope>
    <source>
        <strain evidence="1">CGMCC 1.12997</strain>
    </source>
</reference>
<protein>
    <submittedName>
        <fullName evidence="1">Uncharacterized protein</fullName>
    </submittedName>
</protein>
<evidence type="ECO:0000313" key="2">
    <source>
        <dbReference type="Proteomes" id="UP000647241"/>
    </source>
</evidence>
<organism evidence="1 2">
    <name type="scientific">Edaphobacter dinghuensis</name>
    <dbReference type="NCBI Taxonomy" id="1560005"/>
    <lineage>
        <taxon>Bacteria</taxon>
        <taxon>Pseudomonadati</taxon>
        <taxon>Acidobacteriota</taxon>
        <taxon>Terriglobia</taxon>
        <taxon>Terriglobales</taxon>
        <taxon>Acidobacteriaceae</taxon>
        <taxon>Edaphobacter</taxon>
    </lineage>
</organism>
<dbReference type="EMBL" id="BMGT01000001">
    <property type="protein sequence ID" value="GGG68764.1"/>
    <property type="molecule type" value="Genomic_DNA"/>
</dbReference>
<reference evidence="1" key="1">
    <citation type="journal article" date="2014" name="Int. J. Syst. Evol. Microbiol.">
        <title>Complete genome sequence of Corynebacterium casei LMG S-19264T (=DSM 44701T), isolated from a smear-ripened cheese.</title>
        <authorList>
            <consortium name="US DOE Joint Genome Institute (JGI-PGF)"/>
            <person name="Walter F."/>
            <person name="Albersmeier A."/>
            <person name="Kalinowski J."/>
            <person name="Ruckert C."/>
        </authorList>
    </citation>
    <scope>NUCLEOTIDE SEQUENCE</scope>
    <source>
        <strain evidence="1">CGMCC 1.12997</strain>
    </source>
</reference>
<keyword evidence="2" id="KW-1185">Reference proteome</keyword>
<accession>A0A917M0K5</accession>
<dbReference type="Proteomes" id="UP000647241">
    <property type="component" value="Unassembled WGS sequence"/>
</dbReference>
<name>A0A917M0K5_9BACT</name>
<dbReference type="AlphaFoldDB" id="A0A917M0K5"/>